<feature type="compositionally biased region" description="Low complexity" evidence="1">
    <location>
        <begin position="249"/>
        <end position="260"/>
    </location>
</feature>
<dbReference type="SUPFAM" id="SSF49899">
    <property type="entry name" value="Concanavalin A-like lectins/glucanases"/>
    <property type="match status" value="1"/>
</dbReference>
<dbReference type="InterPro" id="IPR044623">
    <property type="entry name" value="HRD3"/>
</dbReference>
<feature type="compositionally biased region" description="Basic and acidic residues" evidence="1">
    <location>
        <begin position="261"/>
        <end position="270"/>
    </location>
</feature>
<dbReference type="Pfam" id="PF08238">
    <property type="entry name" value="Sel1"/>
    <property type="match status" value="5"/>
</dbReference>
<feature type="chain" id="PRO_5002910546" evidence="2">
    <location>
        <begin position="25"/>
        <end position="1180"/>
    </location>
</feature>
<dbReference type="RefSeq" id="XP_003057407.1">
    <property type="nucleotide sequence ID" value="XM_003057361.1"/>
</dbReference>
<dbReference type="AlphaFoldDB" id="C1MMH2"/>
<dbReference type="OrthoDB" id="509488at2759"/>
<reference evidence="3 4" key="1">
    <citation type="journal article" date="2009" name="Science">
        <title>Green evolution and dynamic adaptations revealed by genomes of the marine picoeukaryotes Micromonas.</title>
        <authorList>
            <person name="Worden A.Z."/>
            <person name="Lee J.H."/>
            <person name="Mock T."/>
            <person name="Rouze P."/>
            <person name="Simmons M.P."/>
            <person name="Aerts A.L."/>
            <person name="Allen A.E."/>
            <person name="Cuvelier M.L."/>
            <person name="Derelle E."/>
            <person name="Everett M.V."/>
            <person name="Foulon E."/>
            <person name="Grimwood J."/>
            <person name="Gundlach H."/>
            <person name="Henrissat B."/>
            <person name="Napoli C."/>
            <person name="McDonald S.M."/>
            <person name="Parker M.S."/>
            <person name="Rombauts S."/>
            <person name="Salamov A."/>
            <person name="Von Dassow P."/>
            <person name="Badger J.H."/>
            <person name="Coutinho P.M."/>
            <person name="Demir E."/>
            <person name="Dubchak I."/>
            <person name="Gentemann C."/>
            <person name="Eikrem W."/>
            <person name="Gready J.E."/>
            <person name="John U."/>
            <person name="Lanier W."/>
            <person name="Lindquist E.A."/>
            <person name="Lucas S."/>
            <person name="Mayer K.F."/>
            <person name="Moreau H."/>
            <person name="Not F."/>
            <person name="Otillar R."/>
            <person name="Panaud O."/>
            <person name="Pangilinan J."/>
            <person name="Paulsen I."/>
            <person name="Piegu B."/>
            <person name="Poliakov A."/>
            <person name="Robbens S."/>
            <person name="Schmutz J."/>
            <person name="Toulza E."/>
            <person name="Wyss T."/>
            <person name="Zelensky A."/>
            <person name="Zhou K."/>
            <person name="Armbrust E.V."/>
            <person name="Bhattacharya D."/>
            <person name="Goodenough U.W."/>
            <person name="Van de Peer Y."/>
            <person name="Grigoriev I.V."/>
        </authorList>
    </citation>
    <scope>NUCLEOTIDE SEQUENCE [LARGE SCALE GENOMIC DNA]</scope>
    <source>
        <strain evidence="3 4">CCMP1545</strain>
    </source>
</reference>
<keyword evidence="4" id="KW-1185">Reference proteome</keyword>
<dbReference type="eggNOG" id="KOG1550">
    <property type="taxonomic scope" value="Eukaryota"/>
</dbReference>
<evidence type="ECO:0000313" key="4">
    <source>
        <dbReference type="Proteomes" id="UP000001876"/>
    </source>
</evidence>
<dbReference type="STRING" id="564608.C1MMH2"/>
<dbReference type="Gene3D" id="2.60.120.200">
    <property type="match status" value="1"/>
</dbReference>
<dbReference type="SMART" id="SM00671">
    <property type="entry name" value="SEL1"/>
    <property type="match status" value="8"/>
</dbReference>
<dbReference type="Pfam" id="PF13385">
    <property type="entry name" value="Laminin_G_3"/>
    <property type="match status" value="1"/>
</dbReference>
<proteinExistence type="predicted"/>
<dbReference type="EMBL" id="GG663737">
    <property type="protein sequence ID" value="EEH59052.1"/>
    <property type="molecule type" value="Genomic_DNA"/>
</dbReference>
<dbReference type="InterPro" id="IPR006597">
    <property type="entry name" value="Sel1-like"/>
</dbReference>
<feature type="signal peptide" evidence="2">
    <location>
        <begin position="1"/>
        <end position="24"/>
    </location>
</feature>
<dbReference type="Gene3D" id="1.25.40.10">
    <property type="entry name" value="Tetratricopeptide repeat domain"/>
    <property type="match status" value="2"/>
</dbReference>
<dbReference type="InterPro" id="IPR011990">
    <property type="entry name" value="TPR-like_helical_dom_sf"/>
</dbReference>
<dbReference type="GeneID" id="9682846"/>
<dbReference type="Proteomes" id="UP000001876">
    <property type="component" value="Unassembled WGS sequence"/>
</dbReference>
<dbReference type="SUPFAM" id="SSF81901">
    <property type="entry name" value="HCP-like"/>
    <property type="match status" value="2"/>
</dbReference>
<protein>
    <submittedName>
        <fullName evidence="3">Predicted protein</fullName>
    </submittedName>
</protein>
<dbReference type="PANTHER" id="PTHR45084">
    <property type="entry name" value="ERAD-ASSOCIATED E3 UBIQUITIN-PROTEIN LIGASE COMPONENT HRD3A-RELATED"/>
    <property type="match status" value="1"/>
</dbReference>
<accession>C1MMH2</accession>
<dbReference type="KEGG" id="mpp:MICPUCDRAFT_56528"/>
<evidence type="ECO:0000256" key="1">
    <source>
        <dbReference type="SAM" id="MobiDB-lite"/>
    </source>
</evidence>
<evidence type="ECO:0000313" key="3">
    <source>
        <dbReference type="EMBL" id="EEH59052.1"/>
    </source>
</evidence>
<gene>
    <name evidence="3" type="ORF">MICPUCDRAFT_56528</name>
</gene>
<keyword evidence="2" id="KW-0732">Signal</keyword>
<dbReference type="InterPro" id="IPR013320">
    <property type="entry name" value="ConA-like_dom_sf"/>
</dbReference>
<evidence type="ECO:0000256" key="2">
    <source>
        <dbReference type="SAM" id="SignalP"/>
    </source>
</evidence>
<name>C1MMH2_MICPC</name>
<dbReference type="GO" id="GO:0036503">
    <property type="term" value="P:ERAD pathway"/>
    <property type="evidence" value="ECO:0007669"/>
    <property type="project" value="InterPro"/>
</dbReference>
<dbReference type="PANTHER" id="PTHR45084:SF1">
    <property type="entry name" value="ERAD-ASSOCIATED E3 UBIQUITIN-PROTEIN LIGASE COMPONENT HRD3A-RELATED"/>
    <property type="match status" value="1"/>
</dbReference>
<sequence length="1180" mass="127406">MRASLAAAAVLLAVLASSAVGVGADHPRTVSRTPRFKTFARPSRAKAWVPEAHVFANKTRDTDVLDGVLAVDGTYALVVSNDQLPSLAPISSTFTIAMSLFLHDDLNVASIDAHRGIFWKGGASGDRTPSAWLIPHSNRVTYRVSTSSAEEVWGTSAAALPTRRWVHLAFSVGADRIMRLYVDGKLDSAVEIVGEVVANDGPLYLGKDAHLTGINAFIASVQMHAHALEDEDIAQAAAHALRAAPDFDGEASAEARAGADANREARERHHRDGDAFASLLSSLPMPMHARQAAAMTSSARAEMEVRTSQARADAIANAEEKEKMARRLFIDAEYSRGGIALNDAMKSENRNAGGTYRYRRGPRESGLAKAREHYLRAAAMGHDKARYALATMHQLGYGGPISHGKALYHKLRAAARGDPGSNLAVGSAAFAAASAAASAGGGGGEAACRVAEYYLLHAANVAYDNSGKPGGQNRVERLRLYEGVEKERQDHKGPNDQKVQYLVQTASHGDALASLAMGNAYYWGNFGLRRNFQAALFYYESAHAQGALHGTVGVAKMNLKGEGLAGGVKNVSRAMEMYEQAAKRDSPDALNGLGYIYFYGDADIEKNTTTALSYFRKAAALGNADGHMNSGLMLRAGIGERANLTEAHEHFSVCAKARHTSCIYQIGLMHSEGSIPGAERDCFAAAQRFRRVAQSGEWMEPLSDGLKAHLAGNASLARWTYDYVAGFGMPVARYNAAWLHTIHAREIRVALESPARDSGRLSDESDLEAIASGRRSAGLLSYYASEMTKDPATTLTDRAYAAMLQADCLYHGEESRPGARCARRLPDALAAYERAGRIARVAARTSPNRNGDDGESGELRDGDARLLLARALYSEAWMRARGEGCAVDRTRAKAALWSALAEGRWQSSLAVAPSFAWFVAEDAFRYLVPSRGRGRDGAAAADPDAIARASASVTSGSGLASRLARRAAAPWRLTARVVAAVMATSSGLFDRFEPVLASWWATPPVWLIVGAYALGWYVVYRCVMAGYGGEYNPLVLHRRRLALAREDRWRARLFGGTRARTVEERQQRNDLIRNLHALHDLQEEAARTSTPGEMERIRDERLPDIARIIRGEEDEDDGGFGRTFGTLMMEILGIDAARLEPANRPATDAEVEVSVTEVVETLVGELVAEMEGWGDGASAE</sequence>
<feature type="region of interest" description="Disordered" evidence="1">
    <location>
        <begin position="249"/>
        <end position="270"/>
    </location>
</feature>
<organism evidence="4">
    <name type="scientific">Micromonas pusilla (strain CCMP1545)</name>
    <name type="common">Picoplanktonic green alga</name>
    <dbReference type="NCBI Taxonomy" id="564608"/>
    <lineage>
        <taxon>Eukaryota</taxon>
        <taxon>Viridiplantae</taxon>
        <taxon>Chlorophyta</taxon>
        <taxon>Mamiellophyceae</taxon>
        <taxon>Mamiellales</taxon>
        <taxon>Mamiellaceae</taxon>
        <taxon>Micromonas</taxon>
    </lineage>
</organism>